<sequence>MSDSSPNRKGQLALDFKSATLYALRVVLHSHDTAELIAALEQRMRDAGSFFENEPVVVDASQIDEALDWAALVRALSDHSLHPVGVVAQGANLDAAKGCGLAAVDLGNPAPRPTSAPVADKDVPVVAPPPSGQQAAPPVPAAAAVPEVAPAAMVINRQLRSGQRIYARNTDLIVIGVVSQGAEIIADGNIHVYGPLRGKAMAGARGDTSARIFTTQLDPELLAIAGVYRVIETRLDPGLLNQPTIVQLDGDQLRITALGK</sequence>
<evidence type="ECO:0000256" key="3">
    <source>
        <dbReference type="ARBA" id="ARBA00023210"/>
    </source>
</evidence>
<dbReference type="Pfam" id="PF05209">
    <property type="entry name" value="MinC_N"/>
    <property type="match status" value="1"/>
</dbReference>
<gene>
    <name evidence="6" type="primary">minC</name>
    <name evidence="9" type="ORF">SAMN04488135_10673</name>
</gene>
<keyword evidence="3 6" id="KW-0717">Septation</keyword>
<keyword evidence="10" id="KW-1185">Reference proteome</keyword>
<evidence type="ECO:0000259" key="7">
    <source>
        <dbReference type="Pfam" id="PF03775"/>
    </source>
</evidence>
<proteinExistence type="inferred from homology"/>
<dbReference type="RefSeq" id="WP_073103523.1">
    <property type="nucleotide sequence ID" value="NZ_FQXE01000006.1"/>
</dbReference>
<dbReference type="AlphaFoldDB" id="A0A1M5X072"/>
<evidence type="ECO:0000256" key="6">
    <source>
        <dbReference type="HAMAP-Rule" id="MF_00267"/>
    </source>
</evidence>
<dbReference type="GO" id="GO:0000902">
    <property type="term" value="P:cell morphogenesis"/>
    <property type="evidence" value="ECO:0007669"/>
    <property type="project" value="InterPro"/>
</dbReference>
<reference evidence="9 10" key="1">
    <citation type="submission" date="2016-11" db="EMBL/GenBank/DDBJ databases">
        <authorList>
            <person name="Jaros S."/>
            <person name="Januszkiewicz K."/>
            <person name="Wedrychowicz H."/>
        </authorList>
    </citation>
    <scope>NUCLEOTIDE SEQUENCE [LARGE SCALE GENOMIC DNA]</scope>
    <source>
        <strain evidence="9 10">CGMCC 1.10190</strain>
    </source>
</reference>
<evidence type="ECO:0000256" key="4">
    <source>
        <dbReference type="ARBA" id="ARBA00023306"/>
    </source>
</evidence>
<dbReference type="STRING" id="658167.SAMN04488135_10673"/>
<dbReference type="OrthoDB" id="9794530at2"/>
<dbReference type="EMBL" id="FQXE01000006">
    <property type="protein sequence ID" value="SHH93269.1"/>
    <property type="molecule type" value="Genomic_DNA"/>
</dbReference>
<dbReference type="GO" id="GO:0051302">
    <property type="term" value="P:regulation of cell division"/>
    <property type="evidence" value="ECO:0007669"/>
    <property type="project" value="InterPro"/>
</dbReference>
<keyword evidence="2 6" id="KW-0132">Cell division</keyword>
<dbReference type="SUPFAM" id="SSF63848">
    <property type="entry name" value="Cell-division inhibitor MinC, C-terminal domain"/>
    <property type="match status" value="1"/>
</dbReference>
<dbReference type="GO" id="GO:0000917">
    <property type="term" value="P:division septum assembly"/>
    <property type="evidence" value="ECO:0007669"/>
    <property type="project" value="UniProtKB-KW"/>
</dbReference>
<evidence type="ECO:0000259" key="8">
    <source>
        <dbReference type="Pfam" id="PF05209"/>
    </source>
</evidence>
<dbReference type="InterPro" id="IPR005526">
    <property type="entry name" value="Septum_form_inhib_MinC_C"/>
</dbReference>
<dbReference type="Gene3D" id="2.160.20.70">
    <property type="match status" value="1"/>
</dbReference>
<keyword evidence="4 6" id="KW-0131">Cell cycle</keyword>
<dbReference type="Gene3D" id="3.30.70.260">
    <property type="match status" value="1"/>
</dbReference>
<organism evidence="9 10">
    <name type="scientific">Pollutimonas bauzanensis</name>
    <dbReference type="NCBI Taxonomy" id="658167"/>
    <lineage>
        <taxon>Bacteria</taxon>
        <taxon>Pseudomonadati</taxon>
        <taxon>Pseudomonadota</taxon>
        <taxon>Betaproteobacteria</taxon>
        <taxon>Burkholderiales</taxon>
        <taxon>Alcaligenaceae</taxon>
        <taxon>Pollutimonas</taxon>
    </lineage>
</organism>
<dbReference type="PANTHER" id="PTHR34108:SF1">
    <property type="entry name" value="SEPTUM SITE-DETERMINING PROTEIN MINC"/>
    <property type="match status" value="1"/>
</dbReference>
<feature type="domain" description="Septum formation inhibitor MinC N-terminal" evidence="8">
    <location>
        <begin position="14"/>
        <end position="83"/>
    </location>
</feature>
<name>A0A1M5X072_9BURK</name>
<comment type="subunit">
    <text evidence="6">Interacts with MinD and FtsZ.</text>
</comment>
<comment type="function">
    <text evidence="5 6">Cell division inhibitor that blocks the formation of polar Z ring septums. Rapidly oscillates between the poles of the cell to destabilize FtsZ filaments that have formed before they mature into polar Z rings. Prevents FtsZ polymerization.</text>
</comment>
<accession>A0A1M5X072</accession>
<evidence type="ECO:0000313" key="9">
    <source>
        <dbReference type="EMBL" id="SHH93269.1"/>
    </source>
</evidence>
<dbReference type="PANTHER" id="PTHR34108">
    <property type="entry name" value="SEPTUM SITE-DETERMINING PROTEIN MINC"/>
    <property type="match status" value="1"/>
</dbReference>
<dbReference type="Pfam" id="PF03775">
    <property type="entry name" value="MinC_C"/>
    <property type="match status" value="1"/>
</dbReference>
<evidence type="ECO:0000313" key="10">
    <source>
        <dbReference type="Proteomes" id="UP000184226"/>
    </source>
</evidence>
<dbReference type="InterPro" id="IPR016098">
    <property type="entry name" value="CAP/MinC_C"/>
</dbReference>
<dbReference type="InterPro" id="IPR036145">
    <property type="entry name" value="MinC_C_sf"/>
</dbReference>
<feature type="domain" description="Septum formation inhibitor MinC C-terminal" evidence="7">
    <location>
        <begin position="154"/>
        <end position="255"/>
    </location>
</feature>
<dbReference type="NCBIfam" id="TIGR01222">
    <property type="entry name" value="minC"/>
    <property type="match status" value="1"/>
</dbReference>
<protein>
    <recommendedName>
        <fullName evidence="6">Probable septum site-determining protein MinC</fullName>
    </recommendedName>
</protein>
<evidence type="ECO:0000256" key="1">
    <source>
        <dbReference type="ARBA" id="ARBA00006291"/>
    </source>
</evidence>
<dbReference type="HAMAP" id="MF_00267">
    <property type="entry name" value="MinC"/>
    <property type="match status" value="1"/>
</dbReference>
<dbReference type="InterPro" id="IPR013033">
    <property type="entry name" value="MinC"/>
</dbReference>
<evidence type="ECO:0000256" key="5">
    <source>
        <dbReference type="ARBA" id="ARBA00025606"/>
    </source>
</evidence>
<dbReference type="Proteomes" id="UP000184226">
    <property type="component" value="Unassembled WGS sequence"/>
</dbReference>
<dbReference type="InterPro" id="IPR007874">
    <property type="entry name" value="MinC_N"/>
</dbReference>
<comment type="similarity">
    <text evidence="1 6">Belongs to the MinC family.</text>
</comment>
<dbReference type="GO" id="GO:1901891">
    <property type="term" value="P:regulation of cell septum assembly"/>
    <property type="evidence" value="ECO:0007669"/>
    <property type="project" value="InterPro"/>
</dbReference>
<evidence type="ECO:0000256" key="2">
    <source>
        <dbReference type="ARBA" id="ARBA00022618"/>
    </source>
</evidence>